<comment type="caution">
    <text evidence="1">The sequence shown here is derived from an EMBL/GenBank/DDBJ whole genome shotgun (WGS) entry which is preliminary data.</text>
</comment>
<dbReference type="GO" id="GO:0034194">
    <property type="term" value="P:D-galactonate catabolic process"/>
    <property type="evidence" value="ECO:0007669"/>
    <property type="project" value="InterPro"/>
</dbReference>
<dbReference type="InterPro" id="IPR042258">
    <property type="entry name" value="DGOK_N"/>
</dbReference>
<dbReference type="Pfam" id="PF05035">
    <property type="entry name" value="DGOK"/>
    <property type="match status" value="1"/>
</dbReference>
<dbReference type="CDD" id="cd24012">
    <property type="entry name" value="ASKHA_NBD_KDGal-kinase"/>
    <property type="match status" value="1"/>
</dbReference>
<accession>A0A0P6W8E9</accession>
<dbReference type="Gene3D" id="3.30.420.300">
    <property type="entry name" value="2-keto-3-deoxy-galactonokinase, substrate binding domain"/>
    <property type="match status" value="1"/>
</dbReference>
<dbReference type="GO" id="GO:0008671">
    <property type="term" value="F:2-dehydro-3-deoxygalactonokinase activity"/>
    <property type="evidence" value="ECO:0007669"/>
    <property type="project" value="InterPro"/>
</dbReference>
<protein>
    <recommendedName>
        <fullName evidence="3">2-dehydro-3-deoxygalactonokinase</fullName>
    </recommendedName>
</protein>
<evidence type="ECO:0000313" key="2">
    <source>
        <dbReference type="Proteomes" id="UP000048984"/>
    </source>
</evidence>
<keyword evidence="2" id="KW-1185">Reference proteome</keyword>
<dbReference type="InterPro" id="IPR007729">
    <property type="entry name" value="DGOK"/>
</dbReference>
<dbReference type="AlphaFoldDB" id="A0A0P6W8E9"/>
<evidence type="ECO:0000313" key="1">
    <source>
        <dbReference type="EMBL" id="KPL53619.1"/>
    </source>
</evidence>
<dbReference type="EMBL" id="LJYW01000001">
    <property type="protein sequence ID" value="KPL53619.1"/>
    <property type="molecule type" value="Genomic_DNA"/>
</dbReference>
<evidence type="ECO:0008006" key="3">
    <source>
        <dbReference type="Google" id="ProtNLM"/>
    </source>
</evidence>
<dbReference type="Gene3D" id="3.30.420.310">
    <property type="entry name" value="2-keto-3-deoxy-galactonokinase, C-terminal domain"/>
    <property type="match status" value="1"/>
</dbReference>
<reference evidence="1 2" key="2">
    <citation type="submission" date="2015-10" db="EMBL/GenBank/DDBJ databases">
        <title>Draft Genome Sequence of Prosthecomicrobium hirschii ATCC 27832.</title>
        <authorList>
            <person name="Daniel J."/>
            <person name="Givan S.A."/>
            <person name="Brun Y.V."/>
            <person name="Brown P.J."/>
        </authorList>
    </citation>
    <scope>NUCLEOTIDE SEQUENCE [LARGE SCALE GENOMIC DNA]</scope>
    <source>
        <strain evidence="1 2">16</strain>
    </source>
</reference>
<proteinExistence type="predicted"/>
<gene>
    <name evidence="1" type="ORF">ABB55_16520</name>
</gene>
<sequence length="310" mass="31790">MTRSASSGPAFVAVDWGTSSFRAALVGGDGSILAEVAGPDGILKVEGGDFAGTLRRQTGAWLSAMPGLPVLLSGMIGSRNGWVEVPYAATPADPISLAAGILRQTLDGHPLLFVPGLMHVDAHDVPDVMRGEEVQVLGAGLALPDAEMVLPGTHSKWVTVRDGRITGFRTFMTGELYAALKGHTILGRLAEGDAHHADGFAAGVLRGYATPALSHALFTARTLPLTGRLAPEAVASYLSGLLIGAEFSGALAHAEPTLPHVAIGDARLVDLYRTAAALIGLDLHAGPHHAAVDGLVALARALDLLPGAAA</sequence>
<organism evidence="1 2">
    <name type="scientific">Prosthecodimorpha hirschii</name>
    <dbReference type="NCBI Taxonomy" id="665126"/>
    <lineage>
        <taxon>Bacteria</taxon>
        <taxon>Pseudomonadati</taxon>
        <taxon>Pseudomonadota</taxon>
        <taxon>Alphaproteobacteria</taxon>
        <taxon>Hyphomicrobiales</taxon>
        <taxon>Ancalomicrobiaceae</taxon>
        <taxon>Prosthecodimorpha</taxon>
    </lineage>
</organism>
<dbReference type="InterPro" id="IPR042257">
    <property type="entry name" value="DGOK_C"/>
</dbReference>
<dbReference type="STRING" id="665126.ABB55_16520"/>
<dbReference type="Proteomes" id="UP000048984">
    <property type="component" value="Unassembled WGS sequence"/>
</dbReference>
<name>A0A0P6W8E9_9HYPH</name>
<dbReference type="RefSeq" id="WP_054359783.1">
    <property type="nucleotide sequence ID" value="NZ_LJYW01000001.1"/>
</dbReference>
<reference evidence="1 2" key="1">
    <citation type="submission" date="2015-09" db="EMBL/GenBank/DDBJ databases">
        <authorList>
            <person name="Jackson K.R."/>
            <person name="Lunt B.L."/>
            <person name="Fisher J.N.B."/>
            <person name="Gardner A.V."/>
            <person name="Bailey M.E."/>
            <person name="Deus L.M."/>
            <person name="Earl A.S."/>
            <person name="Gibby P.D."/>
            <person name="Hartmann K.A."/>
            <person name="Liu J.E."/>
            <person name="Manci A.M."/>
            <person name="Nielsen D.A."/>
            <person name="Solomon M.B."/>
            <person name="Breakwell D.P."/>
            <person name="Burnett S.H."/>
            <person name="Grose J.H."/>
        </authorList>
    </citation>
    <scope>NUCLEOTIDE SEQUENCE [LARGE SCALE GENOMIC DNA]</scope>
    <source>
        <strain evidence="1 2">16</strain>
    </source>
</reference>